<feature type="compositionally biased region" description="Low complexity" evidence="1">
    <location>
        <begin position="33"/>
        <end position="65"/>
    </location>
</feature>
<feature type="region of interest" description="Disordered" evidence="1">
    <location>
        <begin position="1"/>
        <end position="115"/>
    </location>
</feature>
<dbReference type="GeneID" id="28839685"/>
<sequence>MSSSPPPPSSPPTQTPTSIPTPHLAFGATEPHSTPTTNNTTTTSSASTQTPAVATPAATSGATSSLKAVQRDRQARNKSPKTGEAVWCGEEGGTGGEGEGDGVREEKVSYTDDSYEAVERRRWAATILDCPELLMMHAQARQDTIPSTRLHFTKLLCGYEDTPRKTKKAKAKRSGRGVKE</sequence>
<feature type="compositionally biased region" description="Basic and acidic residues" evidence="1">
    <location>
        <begin position="101"/>
        <end position="110"/>
    </location>
</feature>
<evidence type="ECO:0000256" key="1">
    <source>
        <dbReference type="SAM" id="MobiDB-lite"/>
    </source>
</evidence>
<proteinExistence type="predicted"/>
<dbReference type="RefSeq" id="XP_018128608.1">
    <property type="nucleotide sequence ID" value="XM_018275751.2"/>
</dbReference>
<dbReference type="Proteomes" id="UP000091956">
    <property type="component" value="Unassembled WGS sequence"/>
</dbReference>
<accession>A0A1B8GGC4</accession>
<dbReference type="OrthoDB" id="5372011at2759"/>
<keyword evidence="3" id="KW-1185">Reference proteome</keyword>
<evidence type="ECO:0000313" key="2">
    <source>
        <dbReference type="EMBL" id="OBT94875.1"/>
    </source>
</evidence>
<reference evidence="3" key="2">
    <citation type="journal article" date="2018" name="Nat. Commun.">
        <title>Extreme sensitivity to ultraviolet light in the fungal pathogen causing white-nose syndrome of bats.</title>
        <authorList>
            <person name="Palmer J.M."/>
            <person name="Drees K.P."/>
            <person name="Foster J.T."/>
            <person name="Lindner D.L."/>
        </authorList>
    </citation>
    <scope>NUCLEOTIDE SEQUENCE [LARGE SCALE GENOMIC DNA]</scope>
    <source>
        <strain evidence="3">UAMH 10579</strain>
    </source>
</reference>
<evidence type="ECO:0000313" key="3">
    <source>
        <dbReference type="Proteomes" id="UP000091956"/>
    </source>
</evidence>
<dbReference type="EMBL" id="KV460240">
    <property type="protein sequence ID" value="OBT94875.1"/>
    <property type="molecule type" value="Genomic_DNA"/>
</dbReference>
<organism evidence="2 3">
    <name type="scientific">Pseudogymnoascus verrucosus</name>
    <dbReference type="NCBI Taxonomy" id="342668"/>
    <lineage>
        <taxon>Eukaryota</taxon>
        <taxon>Fungi</taxon>
        <taxon>Dikarya</taxon>
        <taxon>Ascomycota</taxon>
        <taxon>Pezizomycotina</taxon>
        <taxon>Leotiomycetes</taxon>
        <taxon>Thelebolales</taxon>
        <taxon>Thelebolaceae</taxon>
        <taxon>Pseudogymnoascus</taxon>
    </lineage>
</organism>
<dbReference type="AlphaFoldDB" id="A0A1B8GGC4"/>
<reference evidence="2 3" key="1">
    <citation type="submission" date="2016-03" db="EMBL/GenBank/DDBJ databases">
        <title>Comparative genomics of Pseudogymnoascus destructans, the fungus causing white-nose syndrome of bats.</title>
        <authorList>
            <person name="Palmer J.M."/>
            <person name="Drees K.P."/>
            <person name="Foster J.T."/>
            <person name="Lindner D.L."/>
        </authorList>
    </citation>
    <scope>NUCLEOTIDE SEQUENCE [LARGE SCALE GENOMIC DNA]</scope>
    <source>
        <strain evidence="2 3">UAMH 10579</strain>
    </source>
</reference>
<name>A0A1B8GGC4_9PEZI</name>
<feature type="compositionally biased region" description="Pro residues" evidence="1">
    <location>
        <begin position="1"/>
        <end position="14"/>
    </location>
</feature>
<gene>
    <name evidence="2" type="ORF">VE01_06299</name>
</gene>
<protein>
    <submittedName>
        <fullName evidence="2">Uncharacterized protein</fullName>
    </submittedName>
</protein>